<reference evidence="1" key="1">
    <citation type="submission" date="2021-02" db="EMBL/GenBank/DDBJ databases">
        <authorList>
            <consortium name="DOE Joint Genome Institute"/>
            <person name="Ahrendt S."/>
            <person name="Looney B.P."/>
            <person name="Miyauchi S."/>
            <person name="Morin E."/>
            <person name="Drula E."/>
            <person name="Courty P.E."/>
            <person name="Chicoki N."/>
            <person name="Fauchery L."/>
            <person name="Kohler A."/>
            <person name="Kuo A."/>
            <person name="Labutti K."/>
            <person name="Pangilinan J."/>
            <person name="Lipzen A."/>
            <person name="Riley R."/>
            <person name="Andreopoulos W."/>
            <person name="He G."/>
            <person name="Johnson J."/>
            <person name="Barry K.W."/>
            <person name="Grigoriev I.V."/>
            <person name="Nagy L."/>
            <person name="Hibbett D."/>
            <person name="Henrissat B."/>
            <person name="Matheny P.B."/>
            <person name="Labbe J."/>
            <person name="Martin F."/>
        </authorList>
    </citation>
    <scope>NUCLEOTIDE SEQUENCE</scope>
    <source>
        <strain evidence="1">EC-137</strain>
    </source>
</reference>
<dbReference type="EMBL" id="MU273565">
    <property type="protein sequence ID" value="KAI0031851.1"/>
    <property type="molecule type" value="Genomic_DNA"/>
</dbReference>
<accession>A0ACB8QKJ3</accession>
<name>A0ACB8QKJ3_9AGAM</name>
<dbReference type="Proteomes" id="UP000814128">
    <property type="component" value="Unassembled WGS sequence"/>
</dbReference>
<proteinExistence type="predicted"/>
<evidence type="ECO:0000313" key="1">
    <source>
        <dbReference type="EMBL" id="KAI0031851.1"/>
    </source>
</evidence>
<comment type="caution">
    <text evidence="1">The sequence shown here is derived from an EMBL/GenBank/DDBJ whole genome shotgun (WGS) entry which is preliminary data.</text>
</comment>
<protein>
    <submittedName>
        <fullName evidence="1">Cytochrome P450</fullName>
    </submittedName>
</protein>
<organism evidence="1 2">
    <name type="scientific">Vararia minispora EC-137</name>
    <dbReference type="NCBI Taxonomy" id="1314806"/>
    <lineage>
        <taxon>Eukaryota</taxon>
        <taxon>Fungi</taxon>
        <taxon>Dikarya</taxon>
        <taxon>Basidiomycota</taxon>
        <taxon>Agaricomycotina</taxon>
        <taxon>Agaricomycetes</taxon>
        <taxon>Russulales</taxon>
        <taxon>Lachnocladiaceae</taxon>
        <taxon>Vararia</taxon>
    </lineage>
</organism>
<keyword evidence="2" id="KW-1185">Reference proteome</keyword>
<evidence type="ECO:0000313" key="2">
    <source>
        <dbReference type="Proteomes" id="UP000814128"/>
    </source>
</evidence>
<sequence>MLPPGPRRLPILGNLIDISRDMIHVKARDWSRMFGTEVISLRVLGNVIIVLNSARAVSDVFDKRGSNYSDRPDLPMLVDLMGWDWTFALMRYGPRWKEHRRVFHTHLNHNAKEHQQLQGSIVLELLRLLWHYPGNYPDHLQHYTGHIILKRIYGHAVKDYYDPYIQLVKEASASASEAAVPGAFFVDLFPSLKYIPEWIPGAGFKRKARLWRKLSTAMVNVPYDTTKANFLKGEANSCFVATCLEANAMRCLAGEDVLLTEELIKNTAAVAYAAGADTTAATLKTFLLAMCLYPEIQQRAQAELDTLLCLDGHLERLPTFSDRKNLPYLNAIVKEVLRWIPVLPFAVPHRSMEDDTYSGFLIPKDSTVIGNAWAILHDEAMFPSPDVFSPERFLDGTDILDPADIGAFGFGRRSCAGKEMALDTIWIAIASILAIFNVSRVKDKLGNEVVPEIKVNFGAIR</sequence>
<gene>
    <name evidence="1" type="ORF">K488DRAFT_51161</name>
</gene>
<reference evidence="1" key="2">
    <citation type="journal article" date="2022" name="New Phytol.">
        <title>Evolutionary transition to the ectomycorrhizal habit in the genomes of a hyperdiverse lineage of mushroom-forming fungi.</title>
        <authorList>
            <person name="Looney B."/>
            <person name="Miyauchi S."/>
            <person name="Morin E."/>
            <person name="Drula E."/>
            <person name="Courty P.E."/>
            <person name="Kohler A."/>
            <person name="Kuo A."/>
            <person name="LaButti K."/>
            <person name="Pangilinan J."/>
            <person name="Lipzen A."/>
            <person name="Riley R."/>
            <person name="Andreopoulos W."/>
            <person name="He G."/>
            <person name="Johnson J."/>
            <person name="Nolan M."/>
            <person name="Tritt A."/>
            <person name="Barry K.W."/>
            <person name="Grigoriev I.V."/>
            <person name="Nagy L.G."/>
            <person name="Hibbett D."/>
            <person name="Henrissat B."/>
            <person name="Matheny P.B."/>
            <person name="Labbe J."/>
            <person name="Martin F.M."/>
        </authorList>
    </citation>
    <scope>NUCLEOTIDE SEQUENCE</scope>
    <source>
        <strain evidence="1">EC-137</strain>
    </source>
</reference>